<feature type="chain" id="PRO_5039077900" evidence="2">
    <location>
        <begin position="22"/>
        <end position="357"/>
    </location>
</feature>
<dbReference type="InterPro" id="IPR018389">
    <property type="entry name" value="DctP_fam"/>
</dbReference>
<dbReference type="RefSeq" id="WP_088553859.1">
    <property type="nucleotide sequence ID" value="NZ_BDGJ01000084.1"/>
</dbReference>
<evidence type="ECO:0000313" key="4">
    <source>
        <dbReference type="Proteomes" id="UP000197032"/>
    </source>
</evidence>
<dbReference type="EMBL" id="BDGJ01000084">
    <property type="protein sequence ID" value="GAW92536.1"/>
    <property type="molecule type" value="Genomic_DNA"/>
</dbReference>
<keyword evidence="4" id="KW-1185">Reference proteome</keyword>
<dbReference type="PANTHER" id="PTHR33376">
    <property type="match status" value="1"/>
</dbReference>
<feature type="signal peptide" evidence="2">
    <location>
        <begin position="1"/>
        <end position="21"/>
    </location>
</feature>
<name>A0A1Z5HSN2_9FIRM</name>
<dbReference type="PANTHER" id="PTHR33376:SF15">
    <property type="entry name" value="BLL6794 PROTEIN"/>
    <property type="match status" value="1"/>
</dbReference>
<dbReference type="GO" id="GO:0055085">
    <property type="term" value="P:transmembrane transport"/>
    <property type="evidence" value="ECO:0007669"/>
    <property type="project" value="InterPro"/>
</dbReference>
<proteinExistence type="predicted"/>
<protein>
    <submittedName>
        <fullName evidence="3">Family 7 extracellular solute-binding protein</fullName>
    </submittedName>
</protein>
<dbReference type="OrthoDB" id="9815946at2"/>
<dbReference type="NCBIfam" id="NF037995">
    <property type="entry name" value="TRAP_S1"/>
    <property type="match status" value="1"/>
</dbReference>
<dbReference type="Pfam" id="PF03480">
    <property type="entry name" value="DctP"/>
    <property type="match status" value="1"/>
</dbReference>
<evidence type="ECO:0000313" key="3">
    <source>
        <dbReference type="EMBL" id="GAW92536.1"/>
    </source>
</evidence>
<evidence type="ECO:0000256" key="2">
    <source>
        <dbReference type="SAM" id="SignalP"/>
    </source>
</evidence>
<dbReference type="CDD" id="cd13665">
    <property type="entry name" value="PBP2_TRAP_Dctp3_4"/>
    <property type="match status" value="1"/>
</dbReference>
<organism evidence="3 4">
    <name type="scientific">Calderihabitans maritimus</name>
    <dbReference type="NCBI Taxonomy" id="1246530"/>
    <lineage>
        <taxon>Bacteria</taxon>
        <taxon>Bacillati</taxon>
        <taxon>Bacillota</taxon>
        <taxon>Clostridia</taxon>
        <taxon>Neomoorellales</taxon>
        <taxon>Calderihabitantaceae</taxon>
        <taxon>Calderihabitans</taxon>
    </lineage>
</organism>
<dbReference type="InterPro" id="IPR038404">
    <property type="entry name" value="TRAP_DctP_sf"/>
</dbReference>
<evidence type="ECO:0000256" key="1">
    <source>
        <dbReference type="ARBA" id="ARBA00022729"/>
    </source>
</evidence>
<comment type="caution">
    <text evidence="3">The sequence shown here is derived from an EMBL/GenBank/DDBJ whole genome shotgun (WGS) entry which is preliminary data.</text>
</comment>
<reference evidence="4" key="1">
    <citation type="journal article" date="2017" name="Appl. Environ. Microbiol.">
        <title>Genomic analysis of Calderihabitans maritimus KKC1, a thermophilic hydrogenogenic carboxydotrophic bacterium isolated from marine sediment.</title>
        <authorList>
            <person name="Omae K."/>
            <person name="Yoneda Y."/>
            <person name="Fukuyama Y."/>
            <person name="Yoshida T."/>
            <person name="Sako Y."/>
        </authorList>
    </citation>
    <scope>NUCLEOTIDE SEQUENCE [LARGE SCALE GENOMIC DNA]</scope>
    <source>
        <strain evidence="4">KKC1</strain>
    </source>
</reference>
<dbReference type="AlphaFoldDB" id="A0A1Z5HSN2"/>
<dbReference type="Proteomes" id="UP000197032">
    <property type="component" value="Unassembled WGS sequence"/>
</dbReference>
<dbReference type="Gene3D" id="3.40.190.170">
    <property type="entry name" value="Bacterial extracellular solute-binding protein, family 7"/>
    <property type="match status" value="1"/>
</dbReference>
<accession>A0A1Z5HSN2</accession>
<sequence length="357" mass="39270">MKNKVLLLAMAGMLMASLLLSGCTAGKETTTAKPETGKEAETVEPISLKYAFFAPAGTFPAVQMEKWAEEVEKRTNGKVKVETFPGGTLLGAKNMYDGVLQGVADIGLSCPSYEPGRFPLLSLVDLPVSFPNAKVASLVLWDLVQEFQPESLKDFKVVTVFATEPAYIQSVSPVRNLDDIKGMELRTPGTGVPVLEALGAAPVGMPQSEVSQALQTGAIEGYVSSREVLKDLKYAEKVKYVTDYPTFVISFAALMNKDVWNSLPADVQKVIDDLGREMALWTGEYLDEHVKEAVDWAIKEQGVQIVTLSPEEKAKWDAELASLQDEAVEKLEAQGLPAREFMDRLYELRDKYSKEYQ</sequence>
<gene>
    <name evidence="3" type="ORF">KKC1_16900</name>
</gene>
<dbReference type="PROSITE" id="PS51257">
    <property type="entry name" value="PROKAR_LIPOPROTEIN"/>
    <property type="match status" value="1"/>
</dbReference>
<keyword evidence="1 2" id="KW-0732">Signal</keyword>